<dbReference type="Proteomes" id="UP001163823">
    <property type="component" value="Chromosome 1"/>
</dbReference>
<dbReference type="PANTHER" id="PTHR14464">
    <property type="entry name" value="EXONUCLEASE V"/>
    <property type="match status" value="1"/>
</dbReference>
<reference evidence="2 3" key="1">
    <citation type="journal article" date="2023" name="Science">
        <title>Elucidation of the pathway for biosynthesis of saponin adjuvants from the soapbark tree.</title>
        <authorList>
            <person name="Reed J."/>
            <person name="Orme A."/>
            <person name="El-Demerdash A."/>
            <person name="Owen C."/>
            <person name="Martin L.B.B."/>
            <person name="Misra R.C."/>
            <person name="Kikuchi S."/>
            <person name="Rejzek M."/>
            <person name="Martin A.C."/>
            <person name="Harkess A."/>
            <person name="Leebens-Mack J."/>
            <person name="Louveau T."/>
            <person name="Stephenson M.J."/>
            <person name="Osbourn A."/>
        </authorList>
    </citation>
    <scope>NUCLEOTIDE SEQUENCE [LARGE SCALE GENOMIC DNA]</scope>
    <source>
        <strain evidence="2">S10</strain>
    </source>
</reference>
<evidence type="ECO:0000313" key="2">
    <source>
        <dbReference type="EMBL" id="KAJ7980962.1"/>
    </source>
</evidence>
<dbReference type="InterPro" id="IPR019190">
    <property type="entry name" value="EXOV"/>
</dbReference>
<evidence type="ECO:0000313" key="3">
    <source>
        <dbReference type="Proteomes" id="UP001163823"/>
    </source>
</evidence>
<dbReference type="GO" id="GO:0005634">
    <property type="term" value="C:nucleus"/>
    <property type="evidence" value="ECO:0007669"/>
    <property type="project" value="TreeGrafter"/>
</dbReference>
<dbReference type="Pfam" id="PF09810">
    <property type="entry name" value="Exo5"/>
    <property type="match status" value="3"/>
</dbReference>
<name>A0AAD7VM66_QUISA</name>
<accession>A0AAD7VM66</accession>
<protein>
    <submittedName>
        <fullName evidence="2">Exonuclease V chloroplastic</fullName>
    </submittedName>
</protein>
<gene>
    <name evidence="2" type="ORF">O6P43_000297</name>
</gene>
<evidence type="ECO:0000256" key="1">
    <source>
        <dbReference type="ARBA" id="ARBA00009797"/>
    </source>
</evidence>
<dbReference type="EMBL" id="JARAOO010000001">
    <property type="protein sequence ID" value="KAJ7980962.1"/>
    <property type="molecule type" value="Genomic_DNA"/>
</dbReference>
<keyword evidence="2" id="KW-0269">Exonuclease</keyword>
<dbReference type="GO" id="GO:0036297">
    <property type="term" value="P:interstrand cross-link repair"/>
    <property type="evidence" value="ECO:0007669"/>
    <property type="project" value="TreeGrafter"/>
</dbReference>
<dbReference type="GO" id="GO:0045145">
    <property type="term" value="F:single-stranded DNA 5'-3' DNA exonuclease activity"/>
    <property type="evidence" value="ECO:0007669"/>
    <property type="project" value="InterPro"/>
</dbReference>
<dbReference type="Gene3D" id="3.90.320.10">
    <property type="match status" value="1"/>
</dbReference>
<keyword evidence="2" id="KW-0378">Hydrolase</keyword>
<comment type="similarity">
    <text evidence="1">Belongs to the EXO5 family.</text>
</comment>
<keyword evidence="2" id="KW-0540">Nuclease</keyword>
<organism evidence="2 3">
    <name type="scientific">Quillaja saponaria</name>
    <name type="common">Soap bark tree</name>
    <dbReference type="NCBI Taxonomy" id="32244"/>
    <lineage>
        <taxon>Eukaryota</taxon>
        <taxon>Viridiplantae</taxon>
        <taxon>Streptophyta</taxon>
        <taxon>Embryophyta</taxon>
        <taxon>Tracheophyta</taxon>
        <taxon>Spermatophyta</taxon>
        <taxon>Magnoliopsida</taxon>
        <taxon>eudicotyledons</taxon>
        <taxon>Gunneridae</taxon>
        <taxon>Pentapetalae</taxon>
        <taxon>rosids</taxon>
        <taxon>fabids</taxon>
        <taxon>Fabales</taxon>
        <taxon>Quillajaceae</taxon>
        <taxon>Quillaja</taxon>
    </lineage>
</organism>
<dbReference type="AlphaFoldDB" id="A0AAD7VM66"/>
<sequence>MSGSPSDLSLNKNVNVPEIPIEIVSDEEMALIEAALTAARSISFPVAPTIPSQSSFSQFHRNARSIQSITLLAKRRFSGCTGSDIEDLANLGTTQKKSRGIDSFLHRFRKKRGLAVTDITGTEWCEKQMEFVLLVGRRRSNRAMKAGMARHAELEEEIIEKVKVKVKSREDSWALKLLNFIIGVNQLLTEGLTRELSVIGFVEGIWMVGVIDEIRMPQTESGRNPILVDTKTRVRDTLPTGPQQRNGRLQLMCYKYLWDNLVADKFPSAQFFDFFALNPYYILSEELRETTADAGFPATTLDDVLRYFKNTYSILAPADNKLLLRYEFQKDNMLLGEDQFTYDTDWLKKQIQDCLQFWLGERDANYAPEGERWKCGFCQVASVCPANITDSERTVSPTNNDVNITRS</sequence>
<dbReference type="PANTHER" id="PTHR14464:SF4">
    <property type="entry name" value="EXONUCLEASE V"/>
    <property type="match status" value="1"/>
</dbReference>
<proteinExistence type="inferred from homology"/>
<dbReference type="KEGG" id="qsa:O6P43_000297"/>
<comment type="caution">
    <text evidence="2">The sequence shown here is derived from an EMBL/GenBank/DDBJ whole genome shotgun (WGS) entry which is preliminary data.</text>
</comment>
<dbReference type="InterPro" id="IPR011604">
    <property type="entry name" value="PDDEXK-like_dom_sf"/>
</dbReference>
<keyword evidence="3" id="KW-1185">Reference proteome</keyword>